<dbReference type="Ensembl" id="ENSCSET00000022811.1">
    <property type="protein sequence ID" value="ENSCSEP00000022522.1"/>
    <property type="gene ID" value="ENSCSEG00000014356.1"/>
</dbReference>
<keyword evidence="1" id="KW-0472">Membrane</keyword>
<reference evidence="2" key="3">
    <citation type="submission" date="2025-09" db="UniProtKB">
        <authorList>
            <consortium name="Ensembl"/>
        </authorList>
    </citation>
    <scope>IDENTIFICATION</scope>
</reference>
<dbReference type="GeneID" id="103393689"/>
<sequence>MEELTQRADDHPGLSSFVSFFSRTFTDCVDSFNTCFSSDADKRCVLLGLCLSSVAALLLSCLVLMQWRCRSGGTPGESCVFSYCFLGDLCSTVGAILSKQLYMQVLMGVIAGVLDAVNVLSCYFSVCRNSKKTLRVRMMRRRRRQHLLAVCVLMVVAGGFLKSLVKPSDTLHSGRRLLYAALQDQTEVLGYVLGLISFVIVCTARFPALCRTEGEKLTKADCISRLLCSLAGSLYSAAILLYDTPQSGFLLRVMPWLLSAICSSILDVLIVVFHFCRRETRQEPVRFSSDTRRLLGSCDVPAVDNYFMNITKGKGKSRAETKEKKLAKMTEMGQYIDVTLHPVCCLHEVSLSQEEAEDKPRDGTTSVMTVNNSYYSDLSSDSSSVSTDLEVQQEHWCGENFISTKKESECVCYNKHTVTQR</sequence>
<reference evidence="2 3" key="1">
    <citation type="journal article" date="2014" name="Nat. Genet.">
        <title>Whole-genome sequence of a flatfish provides insights into ZW sex chromosome evolution and adaptation to a benthic lifestyle.</title>
        <authorList>
            <person name="Chen S."/>
            <person name="Zhang G."/>
            <person name="Shao C."/>
            <person name="Huang Q."/>
            <person name="Liu G."/>
            <person name="Zhang P."/>
            <person name="Song W."/>
            <person name="An N."/>
            <person name="Chalopin D."/>
            <person name="Volff J.N."/>
            <person name="Hong Y."/>
            <person name="Li Q."/>
            <person name="Sha Z."/>
            <person name="Zhou H."/>
            <person name="Xie M."/>
            <person name="Yu Q."/>
            <person name="Liu Y."/>
            <person name="Xiang H."/>
            <person name="Wang N."/>
            <person name="Wu K."/>
            <person name="Yang C."/>
            <person name="Zhou Q."/>
            <person name="Liao X."/>
            <person name="Yang L."/>
            <person name="Hu Q."/>
            <person name="Zhang J."/>
            <person name="Meng L."/>
            <person name="Jin L."/>
            <person name="Tian Y."/>
            <person name="Lian J."/>
            <person name="Yang J."/>
            <person name="Miao G."/>
            <person name="Liu S."/>
            <person name="Liang Z."/>
            <person name="Yan F."/>
            <person name="Li Y."/>
            <person name="Sun B."/>
            <person name="Zhang H."/>
            <person name="Zhang J."/>
            <person name="Zhu Y."/>
            <person name="Du M."/>
            <person name="Zhao Y."/>
            <person name="Schartl M."/>
            <person name="Tang Q."/>
            <person name="Wang J."/>
        </authorList>
    </citation>
    <scope>NUCLEOTIDE SEQUENCE</scope>
</reference>
<feature type="transmembrane region" description="Helical" evidence="1">
    <location>
        <begin position="46"/>
        <end position="67"/>
    </location>
</feature>
<dbReference type="GO" id="GO:0015174">
    <property type="term" value="F:basic amino acid transmembrane transporter activity"/>
    <property type="evidence" value="ECO:0007669"/>
    <property type="project" value="TreeGrafter"/>
</dbReference>
<dbReference type="GO" id="GO:0016020">
    <property type="term" value="C:membrane"/>
    <property type="evidence" value="ECO:0007669"/>
    <property type="project" value="TreeGrafter"/>
</dbReference>
<reference evidence="2" key="2">
    <citation type="submission" date="2025-08" db="UniProtKB">
        <authorList>
            <consortium name="Ensembl"/>
        </authorList>
    </citation>
    <scope>IDENTIFICATION</scope>
</reference>
<name>A0A3P8W7N1_CYNSE</name>
<evidence type="ECO:0000313" key="3">
    <source>
        <dbReference type="Proteomes" id="UP000265120"/>
    </source>
</evidence>
<feature type="transmembrane region" description="Helical" evidence="1">
    <location>
        <begin position="103"/>
        <end position="126"/>
    </location>
</feature>
<dbReference type="Proteomes" id="UP000265120">
    <property type="component" value="Chromosome 2"/>
</dbReference>
<keyword evidence="1" id="KW-1133">Transmembrane helix</keyword>
<dbReference type="GeneTree" id="ENSGT00390000018718"/>
<dbReference type="PANTHER" id="PTHR16201">
    <property type="entry name" value="SEVEN TRANSMEMBRANE PROTEIN 1-RELATED"/>
    <property type="match status" value="1"/>
</dbReference>
<evidence type="ECO:0000313" key="2">
    <source>
        <dbReference type="Ensembl" id="ENSCSEP00000022522.1"/>
    </source>
</evidence>
<dbReference type="InterPro" id="IPR051415">
    <property type="entry name" value="LAAT-1"/>
</dbReference>
<dbReference type="PANTHER" id="PTHR16201:SF53">
    <property type="entry name" value="TRANSMEMBRANE PROTEIN 44"/>
    <property type="match status" value="1"/>
</dbReference>
<feature type="transmembrane region" description="Helical" evidence="1">
    <location>
        <begin position="147"/>
        <end position="165"/>
    </location>
</feature>
<dbReference type="RefSeq" id="XP_008328980.1">
    <property type="nucleotide sequence ID" value="XM_008330758.2"/>
</dbReference>
<dbReference type="AlphaFoldDB" id="A0A3P8W7N1"/>
<dbReference type="OrthoDB" id="8048523at2759"/>
<keyword evidence="3" id="KW-1185">Reference proteome</keyword>
<feature type="transmembrane region" description="Helical" evidence="1">
    <location>
        <begin position="222"/>
        <end position="242"/>
    </location>
</feature>
<accession>A0A3P8W7N1</accession>
<feature type="transmembrane region" description="Helical" evidence="1">
    <location>
        <begin position="254"/>
        <end position="276"/>
    </location>
</feature>
<keyword evidence="1" id="KW-0812">Transmembrane</keyword>
<protein>
    <submittedName>
        <fullName evidence="2">Transmembrane protein 44</fullName>
    </submittedName>
</protein>
<feature type="transmembrane region" description="Helical" evidence="1">
    <location>
        <begin position="188"/>
        <end position="210"/>
    </location>
</feature>
<dbReference type="CTD" id="93109"/>
<evidence type="ECO:0000256" key="1">
    <source>
        <dbReference type="SAM" id="Phobius"/>
    </source>
</evidence>
<proteinExistence type="predicted"/>
<organism evidence="2 3">
    <name type="scientific">Cynoglossus semilaevis</name>
    <name type="common">Tongue sole</name>
    <dbReference type="NCBI Taxonomy" id="244447"/>
    <lineage>
        <taxon>Eukaryota</taxon>
        <taxon>Metazoa</taxon>
        <taxon>Chordata</taxon>
        <taxon>Craniata</taxon>
        <taxon>Vertebrata</taxon>
        <taxon>Euteleostomi</taxon>
        <taxon>Actinopterygii</taxon>
        <taxon>Neopterygii</taxon>
        <taxon>Teleostei</taxon>
        <taxon>Neoteleostei</taxon>
        <taxon>Acanthomorphata</taxon>
        <taxon>Carangaria</taxon>
        <taxon>Pleuronectiformes</taxon>
        <taxon>Pleuronectoidei</taxon>
        <taxon>Cynoglossidae</taxon>
        <taxon>Cynoglossinae</taxon>
        <taxon>Cynoglossus</taxon>
    </lineage>
</organism>